<evidence type="ECO:0000313" key="2">
    <source>
        <dbReference type="EMBL" id="CAG9325468.1"/>
    </source>
</evidence>
<evidence type="ECO:0000256" key="1">
    <source>
        <dbReference type="SAM" id="SignalP"/>
    </source>
</evidence>
<organism evidence="2 3">
    <name type="scientific">Blepharisma stoltei</name>
    <dbReference type="NCBI Taxonomy" id="1481888"/>
    <lineage>
        <taxon>Eukaryota</taxon>
        <taxon>Sar</taxon>
        <taxon>Alveolata</taxon>
        <taxon>Ciliophora</taxon>
        <taxon>Postciliodesmatophora</taxon>
        <taxon>Heterotrichea</taxon>
        <taxon>Heterotrichida</taxon>
        <taxon>Blepharismidae</taxon>
        <taxon>Blepharisma</taxon>
    </lineage>
</organism>
<comment type="caution">
    <text evidence="2">The sequence shown here is derived from an EMBL/GenBank/DDBJ whole genome shotgun (WGS) entry which is preliminary data.</text>
</comment>
<keyword evidence="1" id="KW-0732">Signal</keyword>
<keyword evidence="3" id="KW-1185">Reference proteome</keyword>
<proteinExistence type="predicted"/>
<reference evidence="2" key="1">
    <citation type="submission" date="2021-09" db="EMBL/GenBank/DDBJ databases">
        <authorList>
            <consortium name="AG Swart"/>
            <person name="Singh M."/>
            <person name="Singh A."/>
            <person name="Seah K."/>
            <person name="Emmerich C."/>
        </authorList>
    </citation>
    <scope>NUCLEOTIDE SEQUENCE</scope>
    <source>
        <strain evidence="2">ATCC30299</strain>
    </source>
</reference>
<feature type="chain" id="PRO_5043471123" description="Dickkopf N-terminal cysteine-rich domain-containing protein" evidence="1">
    <location>
        <begin position="19"/>
        <end position="351"/>
    </location>
</feature>
<feature type="signal peptide" evidence="1">
    <location>
        <begin position="1"/>
        <end position="18"/>
    </location>
</feature>
<dbReference type="AlphaFoldDB" id="A0AAU9JIR8"/>
<protein>
    <recommendedName>
        <fullName evidence="4">Dickkopf N-terminal cysteine-rich domain-containing protein</fullName>
    </recommendedName>
</protein>
<evidence type="ECO:0000313" key="3">
    <source>
        <dbReference type="Proteomes" id="UP001162131"/>
    </source>
</evidence>
<sequence length="351" mass="38400">MGVERFSFLLLFISAISASPLFLGSSPNPNCPAYTCKTSSQQFVNSTCIYFTPTASTPTYYVSPCSSVKLPYCLPSTNNNSTCQAATPTPPVNAWPGEKCSSSSDCSSHASRGCINNVCVGGSQGDTCSVNDDCNPNYRCLGGICQAQIPVGGTGCVNDYDCVNGAGCNIAKTSSESICYPYFSINQHLPVSSCSSNNLSMLCNSGLCMANNEGYECMAPVKSSRLPMSCQVDGDCMSTRDDYFPTGYLTGTCYCGYNANSASYCSIFAGDKPYLEYINYFKNWLQSTYIKKCNTMRRFTASCMKDWWTTKEYNLYMYYSLNADYYPLTVSGESCVQQVYLPQWWAARNAV</sequence>
<accession>A0AAU9JIR8</accession>
<dbReference type="EMBL" id="CAJZBQ010000038">
    <property type="protein sequence ID" value="CAG9325468.1"/>
    <property type="molecule type" value="Genomic_DNA"/>
</dbReference>
<name>A0AAU9JIR8_9CILI</name>
<gene>
    <name evidence="2" type="ORF">BSTOLATCC_MIC38722</name>
</gene>
<dbReference type="Proteomes" id="UP001162131">
    <property type="component" value="Unassembled WGS sequence"/>
</dbReference>
<evidence type="ECO:0008006" key="4">
    <source>
        <dbReference type="Google" id="ProtNLM"/>
    </source>
</evidence>